<proteinExistence type="predicted"/>
<sequence length="216" mass="23989">RAHCDFLASGQASERIYKSVRNHGRDLSVSVLIDTSRSSESWIEGRQVIDISKEALMALALGMTACGDCCALYGFSSLKRKRVNVQTIKDFDEGLGPPVFSRISALRPGFYTRLGAAIRHVSKALAETGSEKRLLLVLTDGKPNDLDHYEGRYGVEDTAKAVREARRLGHYVFGLTIDKKAQSYFPYIFGRNAFAIANHANDLTKALPKMYRQLVS</sequence>
<dbReference type="EMBL" id="DRMJ01000235">
    <property type="protein sequence ID" value="HHL42892.1"/>
    <property type="molecule type" value="Genomic_DNA"/>
</dbReference>
<organism evidence="2">
    <name type="scientific">Hellea balneolensis</name>
    <dbReference type="NCBI Taxonomy" id="287478"/>
    <lineage>
        <taxon>Bacteria</taxon>
        <taxon>Pseudomonadati</taxon>
        <taxon>Pseudomonadota</taxon>
        <taxon>Alphaproteobacteria</taxon>
        <taxon>Maricaulales</taxon>
        <taxon>Robiginitomaculaceae</taxon>
        <taxon>Hellea</taxon>
    </lineage>
</organism>
<dbReference type="SUPFAM" id="SSF53300">
    <property type="entry name" value="vWA-like"/>
    <property type="match status" value="1"/>
</dbReference>
<dbReference type="PANTHER" id="PTHR41248">
    <property type="entry name" value="NORD PROTEIN"/>
    <property type="match status" value="1"/>
</dbReference>
<dbReference type="SMART" id="SM00327">
    <property type="entry name" value="VWA"/>
    <property type="match status" value="1"/>
</dbReference>
<comment type="caution">
    <text evidence="2">The sequence shown here is derived from an EMBL/GenBank/DDBJ whole genome shotgun (WGS) entry which is preliminary data.</text>
</comment>
<gene>
    <name evidence="2" type="ORF">ENJ42_04680</name>
</gene>
<accession>A0A7C5LZW0</accession>
<dbReference type="Proteomes" id="UP000885830">
    <property type="component" value="Unassembled WGS sequence"/>
</dbReference>
<dbReference type="AlphaFoldDB" id="A0A7C5LZW0"/>
<dbReference type="CDD" id="cd01454">
    <property type="entry name" value="vWA_norD_type"/>
    <property type="match status" value="1"/>
</dbReference>
<reference evidence="2" key="1">
    <citation type="journal article" date="2020" name="mSystems">
        <title>Genome- and Community-Level Interaction Insights into Carbon Utilization and Element Cycling Functions of Hydrothermarchaeota in Hydrothermal Sediment.</title>
        <authorList>
            <person name="Zhou Z."/>
            <person name="Liu Y."/>
            <person name="Xu W."/>
            <person name="Pan J."/>
            <person name="Luo Z.H."/>
            <person name="Li M."/>
        </authorList>
    </citation>
    <scope>NUCLEOTIDE SEQUENCE [LARGE SCALE GENOMIC DNA]</scope>
    <source>
        <strain evidence="2">HyVt-485</strain>
    </source>
</reference>
<dbReference type="Pfam" id="PF00092">
    <property type="entry name" value="VWA"/>
    <property type="match status" value="1"/>
</dbReference>
<evidence type="ECO:0000313" key="2">
    <source>
        <dbReference type="EMBL" id="HHL42892.1"/>
    </source>
</evidence>
<dbReference type="Gene3D" id="3.40.50.410">
    <property type="entry name" value="von Willebrand factor, type A domain"/>
    <property type="match status" value="1"/>
</dbReference>
<dbReference type="InterPro" id="IPR051928">
    <property type="entry name" value="NorD/CobT"/>
</dbReference>
<protein>
    <submittedName>
        <fullName evidence="2">VWA domain-containing protein</fullName>
    </submittedName>
</protein>
<dbReference type="InterPro" id="IPR002035">
    <property type="entry name" value="VWF_A"/>
</dbReference>
<evidence type="ECO:0000259" key="1">
    <source>
        <dbReference type="PROSITE" id="PS50234"/>
    </source>
</evidence>
<dbReference type="InterPro" id="IPR036465">
    <property type="entry name" value="vWFA_dom_sf"/>
</dbReference>
<name>A0A7C5LZW0_9PROT</name>
<feature type="non-terminal residue" evidence="2">
    <location>
        <position position="1"/>
    </location>
</feature>
<dbReference type="PANTHER" id="PTHR41248:SF1">
    <property type="entry name" value="NORD PROTEIN"/>
    <property type="match status" value="1"/>
</dbReference>
<dbReference type="PROSITE" id="PS50234">
    <property type="entry name" value="VWFA"/>
    <property type="match status" value="1"/>
</dbReference>
<feature type="domain" description="VWFA" evidence="1">
    <location>
        <begin position="28"/>
        <end position="214"/>
    </location>
</feature>